<reference evidence="3" key="1">
    <citation type="journal article" date="2012" name="PLoS ONE">
        <title>An Insight into the Sialotranscriptome of the Cat Flea, Ctenocephalides felis.</title>
        <authorList>
            <person name="Ribeiro J.M.C."/>
            <person name="Assumpcao T.C.F."/>
            <person name="Ma D."/>
            <person name="Alvarenga P.H."/>
            <person name="Pham V.M."/>
            <person name="Andersen J.F."/>
            <person name="Francischetti I.M.B."/>
            <person name="Macaluso K.R."/>
        </authorList>
    </citation>
    <scope>NUCLEOTIDE SEQUENCE</scope>
    <source>
        <tissue evidence="3">Salivary gland</tissue>
    </source>
</reference>
<organism evidence="3">
    <name type="scientific">Ctenocephalides felis</name>
    <name type="common">Cat flea</name>
    <dbReference type="NCBI Taxonomy" id="7515"/>
    <lineage>
        <taxon>Eukaryota</taxon>
        <taxon>Metazoa</taxon>
        <taxon>Ecdysozoa</taxon>
        <taxon>Arthropoda</taxon>
        <taxon>Hexapoda</taxon>
        <taxon>Insecta</taxon>
        <taxon>Pterygota</taxon>
        <taxon>Neoptera</taxon>
        <taxon>Endopterygota</taxon>
        <taxon>Siphonaptera</taxon>
        <taxon>Pulicidae</taxon>
        <taxon>Archaeopsyllinae</taxon>
        <taxon>Ctenocephalides</taxon>
    </lineage>
</organism>
<protein>
    <submittedName>
        <fullName evidence="3">Flea very short abundant peptide family</fullName>
    </submittedName>
</protein>
<dbReference type="AlphaFoldDB" id="I3VPE8"/>
<dbReference type="EMBL" id="JW050230">
    <property type="protein sequence ID" value="AFK82387.1"/>
    <property type="molecule type" value="mRNA"/>
</dbReference>
<sequence length="47" mass="4915">MNLKFLFSFVAFAIMAFSLGEVSAAKPKSKPKAGGGGGADIPDLDRR</sequence>
<feature type="chain" id="PRO_5003681460" evidence="2">
    <location>
        <begin position="25"/>
        <end position="47"/>
    </location>
</feature>
<evidence type="ECO:0000256" key="1">
    <source>
        <dbReference type="SAM" id="MobiDB-lite"/>
    </source>
</evidence>
<feature type="signal peptide" evidence="2">
    <location>
        <begin position="1"/>
        <end position="24"/>
    </location>
</feature>
<feature type="region of interest" description="Disordered" evidence="1">
    <location>
        <begin position="24"/>
        <end position="47"/>
    </location>
</feature>
<keyword evidence="2" id="KW-0732">Signal</keyword>
<proteinExistence type="evidence at transcript level"/>
<evidence type="ECO:0000256" key="2">
    <source>
        <dbReference type="SAM" id="SignalP"/>
    </source>
</evidence>
<evidence type="ECO:0000313" key="3">
    <source>
        <dbReference type="EMBL" id="AFK82387.1"/>
    </source>
</evidence>
<name>I3VPE8_CTEFE</name>
<accession>I3VPE8</accession>